<organism evidence="14 15">
    <name type="scientific">Candidatus Komeilibacteria bacterium CG_4_10_14_0_2_um_filter_37_10</name>
    <dbReference type="NCBI Taxonomy" id="1974470"/>
    <lineage>
        <taxon>Bacteria</taxon>
        <taxon>Candidatus Komeiliibacteriota</taxon>
    </lineage>
</organism>
<evidence type="ECO:0000256" key="12">
    <source>
        <dbReference type="ARBA" id="ARBA00076160"/>
    </source>
</evidence>
<keyword evidence="7 13" id="KW-0671">Queuosine biosynthesis</keyword>
<comment type="pathway">
    <text evidence="2 13">tRNA modification; tRNA-queuosine biosynthesis.</text>
</comment>
<dbReference type="Gene3D" id="2.40.10.240">
    <property type="entry name" value="QueA-like"/>
    <property type="match status" value="1"/>
</dbReference>
<comment type="subunit">
    <text evidence="3 13">Monomer.</text>
</comment>
<dbReference type="SUPFAM" id="SSF111337">
    <property type="entry name" value="QueA-like"/>
    <property type="match status" value="1"/>
</dbReference>
<sequence>MKLSDFDYQLPKELIAQHPMEQRDHSRLLAVTKDLVRDEHFYDLTHHLSRGDLLVINDTKVFPARLLGQRQITGGQIEIFLLQDKGNGLWECLVGHSRIKAGLVVEFEYKLQAVLQEQVDQTWLVQFNKRGEELRHLINLLGQTPLPPYIKAVDSQKIKEQYQTIYADHSGSVAAPTAGLHFTKELLDTLAQQGVEIVHVTLHVGLGTFAPVKVENIEQHQMHSEYYQVTNEAWNKIQQARNEGHRIIAVGTTAVRVMETVAKNQQLSGWTNIFIYPGYHFLLVNGLITNFHLPKSTLLMLVAAFGQDKYDVNGVEWLRNTYQQAIALNYRFYSFGDAMLIS</sequence>
<dbReference type="PANTHER" id="PTHR30307">
    <property type="entry name" value="S-ADENOSYLMETHIONINE:TRNA RIBOSYLTRANSFERASE-ISOMERASE"/>
    <property type="match status" value="1"/>
</dbReference>
<keyword evidence="6 13" id="KW-0949">S-adenosyl-L-methionine</keyword>
<evidence type="ECO:0000256" key="5">
    <source>
        <dbReference type="ARBA" id="ARBA00022679"/>
    </source>
</evidence>
<dbReference type="InterPro" id="IPR003699">
    <property type="entry name" value="QueA"/>
</dbReference>
<dbReference type="GO" id="GO:0051075">
    <property type="term" value="F:S-adenosylmethionine:tRNA ribosyltransferase-isomerase activity"/>
    <property type="evidence" value="ECO:0007669"/>
    <property type="project" value="UniProtKB-EC"/>
</dbReference>
<evidence type="ECO:0000256" key="4">
    <source>
        <dbReference type="ARBA" id="ARBA00022490"/>
    </source>
</evidence>
<evidence type="ECO:0000256" key="11">
    <source>
        <dbReference type="ARBA" id="ARBA00069325"/>
    </source>
</evidence>
<dbReference type="Pfam" id="PF02547">
    <property type="entry name" value="Queuosine_synth"/>
    <property type="match status" value="1"/>
</dbReference>
<comment type="function">
    <text evidence="13">Transfers and isomerizes the ribose moiety from AdoMet to the 7-aminomethyl group of 7-deazaguanine (preQ1-tRNA) to give epoxyqueuosine (oQ-tRNA).</text>
</comment>
<comment type="subcellular location">
    <subcellularLocation>
        <location evidence="1 13">Cytoplasm</location>
    </subcellularLocation>
</comment>
<dbReference type="Proteomes" id="UP000230405">
    <property type="component" value="Unassembled WGS sequence"/>
</dbReference>
<comment type="similarity">
    <text evidence="9 13">Belongs to the QueA family.</text>
</comment>
<comment type="caution">
    <text evidence="14">The sequence shown here is derived from an EMBL/GenBank/DDBJ whole genome shotgun (WGS) entry which is preliminary data.</text>
</comment>
<dbReference type="InterPro" id="IPR036100">
    <property type="entry name" value="QueA_sf"/>
</dbReference>
<name>A0A2M7VEW0_9BACT</name>
<reference evidence="15" key="1">
    <citation type="submission" date="2017-09" db="EMBL/GenBank/DDBJ databases">
        <title>Depth-based differentiation of microbial function through sediment-hosted aquifers and enrichment of novel symbionts in the deep terrestrial subsurface.</title>
        <authorList>
            <person name="Probst A.J."/>
            <person name="Ladd B."/>
            <person name="Jarett J.K."/>
            <person name="Geller-Mcgrath D.E."/>
            <person name="Sieber C.M.K."/>
            <person name="Emerson J.B."/>
            <person name="Anantharaman K."/>
            <person name="Thomas B.C."/>
            <person name="Malmstrom R."/>
            <person name="Stieglmeier M."/>
            <person name="Klingl A."/>
            <person name="Woyke T."/>
            <person name="Ryan C.M."/>
            <person name="Banfield J.F."/>
        </authorList>
    </citation>
    <scope>NUCLEOTIDE SEQUENCE [LARGE SCALE GENOMIC DNA]</scope>
</reference>
<gene>
    <name evidence="13" type="primary">queA</name>
    <name evidence="14" type="ORF">COX77_02550</name>
</gene>
<accession>A0A2M7VEW0</accession>
<dbReference type="InterPro" id="IPR042119">
    <property type="entry name" value="QueA_dom2"/>
</dbReference>
<dbReference type="EC" id="2.4.99.17" evidence="10 13"/>
<keyword evidence="14" id="KW-0413">Isomerase</keyword>
<evidence type="ECO:0000256" key="7">
    <source>
        <dbReference type="ARBA" id="ARBA00022785"/>
    </source>
</evidence>
<dbReference type="AlphaFoldDB" id="A0A2M7VEW0"/>
<dbReference type="FunFam" id="3.40.1780.10:FF:000001">
    <property type="entry name" value="S-adenosylmethionine:tRNA ribosyltransferase-isomerase"/>
    <property type="match status" value="1"/>
</dbReference>
<evidence type="ECO:0000256" key="8">
    <source>
        <dbReference type="ARBA" id="ARBA00052751"/>
    </source>
</evidence>
<evidence type="ECO:0000256" key="2">
    <source>
        <dbReference type="ARBA" id="ARBA00004691"/>
    </source>
</evidence>
<dbReference type="UniPathway" id="UPA00392"/>
<dbReference type="NCBIfam" id="TIGR00113">
    <property type="entry name" value="queA"/>
    <property type="match status" value="1"/>
</dbReference>
<evidence type="ECO:0000256" key="3">
    <source>
        <dbReference type="ARBA" id="ARBA00011245"/>
    </source>
</evidence>
<dbReference type="GO" id="GO:0008616">
    <property type="term" value="P:tRNA queuosine(34) biosynthetic process"/>
    <property type="evidence" value="ECO:0007669"/>
    <property type="project" value="UniProtKB-UniRule"/>
</dbReference>
<keyword evidence="4 13" id="KW-0963">Cytoplasm</keyword>
<dbReference type="Gene3D" id="3.40.1780.10">
    <property type="entry name" value="QueA-like"/>
    <property type="match status" value="1"/>
</dbReference>
<keyword evidence="5 13" id="KW-0808">Transferase</keyword>
<evidence type="ECO:0000256" key="6">
    <source>
        <dbReference type="ARBA" id="ARBA00022691"/>
    </source>
</evidence>
<dbReference type="EMBL" id="PFPO01000047">
    <property type="protein sequence ID" value="PIZ99099.1"/>
    <property type="molecule type" value="Genomic_DNA"/>
</dbReference>
<dbReference type="GO" id="GO:0005737">
    <property type="term" value="C:cytoplasm"/>
    <property type="evidence" value="ECO:0007669"/>
    <property type="project" value="UniProtKB-SubCell"/>
</dbReference>
<comment type="catalytic activity">
    <reaction evidence="8 13">
        <text>7-aminomethyl-7-carbaguanosine(34) in tRNA + S-adenosyl-L-methionine = epoxyqueuosine(34) in tRNA + adenine + L-methionine + 2 H(+)</text>
        <dbReference type="Rhea" id="RHEA:32155"/>
        <dbReference type="Rhea" id="RHEA-COMP:10342"/>
        <dbReference type="Rhea" id="RHEA-COMP:18582"/>
        <dbReference type="ChEBI" id="CHEBI:15378"/>
        <dbReference type="ChEBI" id="CHEBI:16708"/>
        <dbReference type="ChEBI" id="CHEBI:57844"/>
        <dbReference type="ChEBI" id="CHEBI:59789"/>
        <dbReference type="ChEBI" id="CHEBI:82833"/>
        <dbReference type="ChEBI" id="CHEBI:194443"/>
        <dbReference type="EC" id="2.4.99.17"/>
    </reaction>
</comment>
<dbReference type="InterPro" id="IPR042118">
    <property type="entry name" value="QueA_dom1"/>
</dbReference>
<proteinExistence type="inferred from homology"/>
<dbReference type="HAMAP" id="MF_00113">
    <property type="entry name" value="QueA"/>
    <property type="match status" value="1"/>
</dbReference>
<protein>
    <recommendedName>
        <fullName evidence="11 13">S-adenosylmethionine:tRNA ribosyltransferase-isomerase</fullName>
        <ecNumber evidence="10 13">2.4.99.17</ecNumber>
    </recommendedName>
    <alternativeName>
        <fullName evidence="12 13">Queuosine biosynthesis protein QueA</fullName>
    </alternativeName>
</protein>
<evidence type="ECO:0000256" key="13">
    <source>
        <dbReference type="HAMAP-Rule" id="MF_00113"/>
    </source>
</evidence>
<evidence type="ECO:0000256" key="10">
    <source>
        <dbReference type="ARBA" id="ARBA00066503"/>
    </source>
</evidence>
<dbReference type="PANTHER" id="PTHR30307:SF0">
    <property type="entry name" value="S-ADENOSYLMETHIONINE:TRNA RIBOSYLTRANSFERASE-ISOMERASE"/>
    <property type="match status" value="1"/>
</dbReference>
<dbReference type="NCBIfam" id="NF001140">
    <property type="entry name" value="PRK00147.1"/>
    <property type="match status" value="1"/>
</dbReference>
<evidence type="ECO:0000313" key="15">
    <source>
        <dbReference type="Proteomes" id="UP000230405"/>
    </source>
</evidence>
<evidence type="ECO:0000313" key="14">
    <source>
        <dbReference type="EMBL" id="PIZ99099.1"/>
    </source>
</evidence>
<evidence type="ECO:0000256" key="1">
    <source>
        <dbReference type="ARBA" id="ARBA00004496"/>
    </source>
</evidence>
<evidence type="ECO:0000256" key="9">
    <source>
        <dbReference type="ARBA" id="ARBA00061210"/>
    </source>
</evidence>